<accession>A0ABQ5A607</accession>
<evidence type="ECO:0000313" key="2">
    <source>
        <dbReference type="Proteomes" id="UP001151760"/>
    </source>
</evidence>
<dbReference type="EMBL" id="BQNB010011940">
    <property type="protein sequence ID" value="GJS97151.1"/>
    <property type="molecule type" value="Genomic_DNA"/>
</dbReference>
<dbReference type="Proteomes" id="UP001151760">
    <property type="component" value="Unassembled WGS sequence"/>
</dbReference>
<keyword evidence="2" id="KW-1185">Reference proteome</keyword>
<reference evidence="1" key="1">
    <citation type="journal article" date="2022" name="Int. J. Mol. Sci.">
        <title>Draft Genome of Tanacetum Coccineum: Genomic Comparison of Closely Related Tanacetum-Family Plants.</title>
        <authorList>
            <person name="Yamashiro T."/>
            <person name="Shiraishi A."/>
            <person name="Nakayama K."/>
            <person name="Satake H."/>
        </authorList>
    </citation>
    <scope>NUCLEOTIDE SEQUENCE</scope>
</reference>
<name>A0ABQ5A607_9ASTR</name>
<comment type="caution">
    <text evidence="1">The sequence shown here is derived from an EMBL/GenBank/DDBJ whole genome shotgun (WGS) entry which is preliminary data.</text>
</comment>
<sequence length="156" mass="16928">MSCGLAGDFGIVPYNSRLHLPSDECKRVLREAISANHGLYMAVEETLKAFGQWLCGKCMDLHVVSRGCHHPYGLVCYSKGSDDMSGYIVGISKPSNKEPGTKVTEGLILDAELLDRVFKVPITTVKCIPHGCRLAFSQALKTVLCKVVAQPGFVDA</sequence>
<reference evidence="1" key="2">
    <citation type="submission" date="2022-01" db="EMBL/GenBank/DDBJ databases">
        <authorList>
            <person name="Yamashiro T."/>
            <person name="Shiraishi A."/>
            <person name="Satake H."/>
            <person name="Nakayama K."/>
        </authorList>
    </citation>
    <scope>NUCLEOTIDE SEQUENCE</scope>
</reference>
<proteinExistence type="predicted"/>
<protein>
    <submittedName>
        <fullName evidence="1">Uncharacterized protein</fullName>
    </submittedName>
</protein>
<organism evidence="1 2">
    <name type="scientific">Tanacetum coccineum</name>
    <dbReference type="NCBI Taxonomy" id="301880"/>
    <lineage>
        <taxon>Eukaryota</taxon>
        <taxon>Viridiplantae</taxon>
        <taxon>Streptophyta</taxon>
        <taxon>Embryophyta</taxon>
        <taxon>Tracheophyta</taxon>
        <taxon>Spermatophyta</taxon>
        <taxon>Magnoliopsida</taxon>
        <taxon>eudicotyledons</taxon>
        <taxon>Gunneridae</taxon>
        <taxon>Pentapetalae</taxon>
        <taxon>asterids</taxon>
        <taxon>campanulids</taxon>
        <taxon>Asterales</taxon>
        <taxon>Asteraceae</taxon>
        <taxon>Asteroideae</taxon>
        <taxon>Anthemideae</taxon>
        <taxon>Anthemidinae</taxon>
        <taxon>Tanacetum</taxon>
    </lineage>
</organism>
<gene>
    <name evidence="1" type="ORF">Tco_0804119</name>
</gene>
<evidence type="ECO:0000313" key="1">
    <source>
        <dbReference type="EMBL" id="GJS97151.1"/>
    </source>
</evidence>